<gene>
    <name evidence="5" type="ORF">KI387_030536</name>
</gene>
<evidence type="ECO:0000256" key="2">
    <source>
        <dbReference type="ARBA" id="ARBA00023004"/>
    </source>
</evidence>
<dbReference type="PROSITE" id="PS51471">
    <property type="entry name" value="FE2OG_OXY"/>
    <property type="match status" value="1"/>
</dbReference>
<comment type="similarity">
    <text evidence="3">Belongs to the iron/ascorbate-dependent oxidoreductase family.</text>
</comment>
<dbReference type="InterPro" id="IPR026992">
    <property type="entry name" value="DIOX_N"/>
</dbReference>
<dbReference type="PANTHER" id="PTHR47990">
    <property type="entry name" value="2-OXOGLUTARATE (2OG) AND FE(II)-DEPENDENT OXYGENASE SUPERFAMILY PROTEIN-RELATED"/>
    <property type="match status" value="1"/>
</dbReference>
<evidence type="ECO:0000259" key="4">
    <source>
        <dbReference type="PROSITE" id="PS51471"/>
    </source>
</evidence>
<protein>
    <recommendedName>
        <fullName evidence="4">Fe2OG dioxygenase domain-containing protein</fullName>
    </recommendedName>
</protein>
<evidence type="ECO:0000256" key="3">
    <source>
        <dbReference type="RuleBase" id="RU003682"/>
    </source>
</evidence>
<dbReference type="InterPro" id="IPR044861">
    <property type="entry name" value="IPNS-like_FE2OG_OXY"/>
</dbReference>
<dbReference type="OMA" id="MMERCHD"/>
<dbReference type="SUPFAM" id="SSF51197">
    <property type="entry name" value="Clavaminate synthase-like"/>
    <property type="match status" value="1"/>
</dbReference>
<dbReference type="Pfam" id="PF14226">
    <property type="entry name" value="DIOX_N"/>
    <property type="match status" value="1"/>
</dbReference>
<dbReference type="Gene3D" id="2.60.120.330">
    <property type="entry name" value="B-lactam Antibiotic, Isopenicillin N Synthase, Chain"/>
    <property type="match status" value="1"/>
</dbReference>
<dbReference type="Proteomes" id="UP000824469">
    <property type="component" value="Unassembled WGS sequence"/>
</dbReference>
<dbReference type="GO" id="GO:0016491">
    <property type="term" value="F:oxidoreductase activity"/>
    <property type="evidence" value="ECO:0007669"/>
    <property type="project" value="UniProtKB-KW"/>
</dbReference>
<keyword evidence="1 3" id="KW-0479">Metal-binding</keyword>
<evidence type="ECO:0000313" key="5">
    <source>
        <dbReference type="EMBL" id="KAH9298854.1"/>
    </source>
</evidence>
<name>A0AA38FAR4_TAXCH</name>
<proteinExistence type="inferred from homology"/>
<dbReference type="InterPro" id="IPR005123">
    <property type="entry name" value="Oxoglu/Fe-dep_dioxygenase_dom"/>
</dbReference>
<dbReference type="Pfam" id="PF03171">
    <property type="entry name" value="2OG-FeII_Oxy"/>
    <property type="match status" value="1"/>
</dbReference>
<sequence>MASSVIVEVPVIDFSFLKDATAFRDDTYVKLREACEEWGCFLVVNHGIKEEIIYEMDSAARDIFRLPKETKQKNKLPRNEMGYIASTPANPFYESLGILGAPDRTAIQRFSDYLWPHGNPEIRDFYTWEFDDFQIKAIYAYSSSVEELTINIIRVILQSFEVNSRLDTSQFWGFLRMNYYDLPKNEKGGMATHVDHNCIGLLYQDGTGGLQVKSKAGKWAEVKPEMNSFIVILGDCFKALSNGRIHNVTHRVMMERCHDKKFRVSIPYFYDFSLETVVDPLPEFVDENHPRLYKPFVYGDYRNFYVESKKKKIWTKGDFGSETCGEENLYNFAGIQVSTTTSN</sequence>
<dbReference type="InterPro" id="IPR027443">
    <property type="entry name" value="IPNS-like_sf"/>
</dbReference>
<keyword evidence="3" id="KW-0560">Oxidoreductase</keyword>
<evidence type="ECO:0000313" key="6">
    <source>
        <dbReference type="Proteomes" id="UP000824469"/>
    </source>
</evidence>
<organism evidence="5 6">
    <name type="scientific">Taxus chinensis</name>
    <name type="common">Chinese yew</name>
    <name type="synonym">Taxus wallichiana var. chinensis</name>
    <dbReference type="NCBI Taxonomy" id="29808"/>
    <lineage>
        <taxon>Eukaryota</taxon>
        <taxon>Viridiplantae</taxon>
        <taxon>Streptophyta</taxon>
        <taxon>Embryophyta</taxon>
        <taxon>Tracheophyta</taxon>
        <taxon>Spermatophyta</taxon>
        <taxon>Pinopsida</taxon>
        <taxon>Pinidae</taxon>
        <taxon>Conifers II</taxon>
        <taxon>Cupressales</taxon>
        <taxon>Taxaceae</taxon>
        <taxon>Taxus</taxon>
    </lineage>
</organism>
<dbReference type="InterPro" id="IPR050231">
    <property type="entry name" value="Iron_ascorbate_oxido_reductase"/>
</dbReference>
<comment type="caution">
    <text evidence="5">The sequence shown here is derived from an EMBL/GenBank/DDBJ whole genome shotgun (WGS) entry which is preliminary data.</text>
</comment>
<dbReference type="GO" id="GO:0046872">
    <property type="term" value="F:metal ion binding"/>
    <property type="evidence" value="ECO:0007669"/>
    <property type="project" value="UniProtKB-KW"/>
</dbReference>
<feature type="domain" description="Fe2OG dioxygenase" evidence="4">
    <location>
        <begin position="171"/>
        <end position="272"/>
    </location>
</feature>
<dbReference type="AlphaFoldDB" id="A0AA38FAR4"/>
<evidence type="ECO:0000256" key="1">
    <source>
        <dbReference type="ARBA" id="ARBA00022723"/>
    </source>
</evidence>
<keyword evidence="6" id="KW-1185">Reference proteome</keyword>
<keyword evidence="2 3" id="KW-0408">Iron</keyword>
<accession>A0AA38FAR4</accession>
<dbReference type="EMBL" id="JAHRHJ020000010">
    <property type="protein sequence ID" value="KAH9298854.1"/>
    <property type="molecule type" value="Genomic_DNA"/>
</dbReference>
<reference evidence="5 6" key="1">
    <citation type="journal article" date="2021" name="Nat. Plants">
        <title>The Taxus genome provides insights into paclitaxel biosynthesis.</title>
        <authorList>
            <person name="Xiong X."/>
            <person name="Gou J."/>
            <person name="Liao Q."/>
            <person name="Li Y."/>
            <person name="Zhou Q."/>
            <person name="Bi G."/>
            <person name="Li C."/>
            <person name="Du R."/>
            <person name="Wang X."/>
            <person name="Sun T."/>
            <person name="Guo L."/>
            <person name="Liang H."/>
            <person name="Lu P."/>
            <person name="Wu Y."/>
            <person name="Zhang Z."/>
            <person name="Ro D.K."/>
            <person name="Shang Y."/>
            <person name="Huang S."/>
            <person name="Yan J."/>
        </authorList>
    </citation>
    <scope>NUCLEOTIDE SEQUENCE [LARGE SCALE GENOMIC DNA]</scope>
    <source>
        <strain evidence="5">Ta-2019</strain>
    </source>
</reference>